<evidence type="ECO:0000256" key="10">
    <source>
        <dbReference type="ARBA" id="ARBA00023180"/>
    </source>
</evidence>
<evidence type="ECO:0000256" key="2">
    <source>
        <dbReference type="ARBA" id="ARBA00009848"/>
    </source>
</evidence>
<dbReference type="GO" id="GO:0004931">
    <property type="term" value="F:extracellularly ATP-gated monoatomic cation channel activity"/>
    <property type="evidence" value="ECO:0007669"/>
    <property type="project" value="InterPro"/>
</dbReference>
<protein>
    <recommendedName>
        <fullName evidence="17">Purinergic receptor</fullName>
    </recommendedName>
</protein>
<sequence>MLIAALTHRWVFVSKKGYQETDEAVQSSIITKLKGVSVTNTSESGLLVWGLEDYVIPPQGEAVLFIVTNFLETPNQKLGHCAESSKVLDGHCRDDKDCAEGKMIVAGNGIMSGRCLREDVNSTGTCEIYGWCPIERKFKPQGPLLTNAENFTIYIKNFIQFPKFEFSNISNKTIAEGFNFRHTRYFKNAAGEGFRSLFKVYGVRVNIMAGKFSIIPTAINVASGLALMGAGAFFCDIVLLYLMKEGDSYRERKFEGYSSLPQAIWSPPLKEFNQPRTDPDLMRVDPRRLQVVGGPSAVLTVRGPSLSTDSLLSATCCRMAGGLLQARFLSLFDYKTEKYIVAKNKRVGVLYRLIQLSIIGYIIGWVFVSKKGYQETDEAVQSSIITKLKGVSVTNTSESGLLVWGPEDYVIPPQGEAVLFIVTNFLETPNQKLGHCAESSKVLDGHCRDDKDCKEGKMVVAGNGIMSGRCLREDVNSTGTCEIYGWCPIERKFKPQGPLLTNAENFTIYIKNFIQFPKFEFSKSNVLETTDDSYLKKCRYDEELHPYCPIFRLGDITQRAGYAFNDMATYGGSIGIMIHWDCDLDKGYSHCHPQYVFTRLDISISNKTIASGFNFRHTRYFKNAAGEGFRSLFKVYGVRFNIMVHGKAGKFSIIPTTINVASGLALMGAGAFFCDMVLLYLMKKGDSYRERKFEGFRYDNDTEM</sequence>
<evidence type="ECO:0000256" key="7">
    <source>
        <dbReference type="ARBA" id="ARBA00023065"/>
    </source>
</evidence>
<feature type="transmembrane region" description="Helical" evidence="14">
    <location>
        <begin position="221"/>
        <end position="243"/>
    </location>
</feature>
<reference evidence="15" key="1">
    <citation type="submission" date="2020-03" db="EMBL/GenBank/DDBJ databases">
        <authorList>
            <person name="Weist P."/>
        </authorList>
    </citation>
    <scope>NUCLEOTIDE SEQUENCE</scope>
</reference>
<evidence type="ECO:0000313" key="15">
    <source>
        <dbReference type="EMBL" id="CAB1445648.1"/>
    </source>
</evidence>
<keyword evidence="4" id="KW-1003">Cell membrane</keyword>
<dbReference type="FunFam" id="1.10.287.940:FF:000005">
    <property type="entry name" value="P2X purinoceptor"/>
    <property type="match status" value="1"/>
</dbReference>
<feature type="transmembrane region" description="Helical" evidence="14">
    <location>
        <begin position="349"/>
        <end position="368"/>
    </location>
</feature>
<dbReference type="InterPro" id="IPR001429">
    <property type="entry name" value="P2X_purnocptor"/>
</dbReference>
<dbReference type="PRINTS" id="PR01307">
    <property type="entry name" value="P2XRECEPTOR"/>
</dbReference>
<keyword evidence="7" id="KW-0406">Ion transport</keyword>
<dbReference type="GO" id="GO:0070588">
    <property type="term" value="P:calcium ion transmembrane transport"/>
    <property type="evidence" value="ECO:0007669"/>
    <property type="project" value="TreeGrafter"/>
</dbReference>
<dbReference type="EMBL" id="CADEAL010003735">
    <property type="protein sequence ID" value="CAB1445648.1"/>
    <property type="molecule type" value="Genomic_DNA"/>
</dbReference>
<evidence type="ECO:0000256" key="8">
    <source>
        <dbReference type="ARBA" id="ARBA00023136"/>
    </source>
</evidence>
<dbReference type="Gene3D" id="2.60.490.10">
    <property type="entry name" value="atp-gated p2x4 ion channel domain"/>
    <property type="match status" value="2"/>
</dbReference>
<comment type="caution">
    <text evidence="15">The sequence shown here is derived from an EMBL/GenBank/DDBJ whole genome shotgun (WGS) entry which is preliminary data.</text>
</comment>
<evidence type="ECO:0000256" key="1">
    <source>
        <dbReference type="ARBA" id="ARBA00004651"/>
    </source>
</evidence>
<dbReference type="InterPro" id="IPR053792">
    <property type="entry name" value="P2X_RECEPTOR_CS"/>
</dbReference>
<evidence type="ECO:0000256" key="5">
    <source>
        <dbReference type="ARBA" id="ARBA00022692"/>
    </source>
</evidence>
<dbReference type="FunFam" id="2.60.490.10:FF:000001">
    <property type="entry name" value="P2X purinoceptor"/>
    <property type="match status" value="1"/>
</dbReference>
<dbReference type="GO" id="GO:0033198">
    <property type="term" value="P:response to ATP"/>
    <property type="evidence" value="ECO:0007669"/>
    <property type="project" value="InterPro"/>
</dbReference>
<dbReference type="InterPro" id="IPR059116">
    <property type="entry name" value="P2X_receptor"/>
</dbReference>
<evidence type="ECO:0000256" key="14">
    <source>
        <dbReference type="SAM" id="Phobius"/>
    </source>
</evidence>
<keyword evidence="5 14" id="KW-0812">Transmembrane</keyword>
<dbReference type="AlphaFoldDB" id="A0A9N7YZI3"/>
<dbReference type="Proteomes" id="UP001153269">
    <property type="component" value="Unassembled WGS sequence"/>
</dbReference>
<dbReference type="GO" id="GO:0098794">
    <property type="term" value="C:postsynapse"/>
    <property type="evidence" value="ECO:0007669"/>
    <property type="project" value="GOC"/>
</dbReference>
<evidence type="ECO:0000256" key="3">
    <source>
        <dbReference type="ARBA" id="ARBA00022448"/>
    </source>
</evidence>
<dbReference type="Pfam" id="PF00864">
    <property type="entry name" value="P2X_receptor"/>
    <property type="match status" value="3"/>
</dbReference>
<evidence type="ECO:0000256" key="13">
    <source>
        <dbReference type="ARBA" id="ARBA00036634"/>
    </source>
</evidence>
<comment type="subcellular location">
    <subcellularLocation>
        <location evidence="1">Cell membrane</location>
        <topology evidence="1">Multi-pass membrane protein</topology>
    </subcellularLocation>
</comment>
<keyword evidence="16" id="KW-1185">Reference proteome</keyword>
<keyword evidence="3" id="KW-0813">Transport</keyword>
<keyword evidence="9" id="KW-1015">Disulfide bond</keyword>
<evidence type="ECO:0000256" key="6">
    <source>
        <dbReference type="ARBA" id="ARBA00022989"/>
    </source>
</evidence>
<gene>
    <name evidence="15" type="ORF">PLEPLA_LOCUS33379</name>
</gene>
<dbReference type="InterPro" id="IPR027309">
    <property type="entry name" value="P2X_extracellular_dom_sf"/>
</dbReference>
<evidence type="ECO:0000256" key="9">
    <source>
        <dbReference type="ARBA" id="ARBA00023157"/>
    </source>
</evidence>
<dbReference type="GO" id="GO:0001614">
    <property type="term" value="F:purinergic nucleotide receptor activity"/>
    <property type="evidence" value="ECO:0007669"/>
    <property type="project" value="InterPro"/>
</dbReference>
<dbReference type="PROSITE" id="PS01212">
    <property type="entry name" value="P2X_RECEPTOR"/>
    <property type="match status" value="1"/>
</dbReference>
<evidence type="ECO:0000256" key="12">
    <source>
        <dbReference type="ARBA" id="ARBA00023303"/>
    </source>
</evidence>
<keyword evidence="10" id="KW-0325">Glycoprotein</keyword>
<keyword evidence="12" id="KW-0407">Ion channel</keyword>
<name>A0A9N7YZI3_PLEPL</name>
<feature type="transmembrane region" description="Helical" evidence="14">
    <location>
        <begin position="660"/>
        <end position="682"/>
    </location>
</feature>
<organism evidence="15 16">
    <name type="scientific">Pleuronectes platessa</name>
    <name type="common">European plaice</name>
    <dbReference type="NCBI Taxonomy" id="8262"/>
    <lineage>
        <taxon>Eukaryota</taxon>
        <taxon>Metazoa</taxon>
        <taxon>Chordata</taxon>
        <taxon>Craniata</taxon>
        <taxon>Vertebrata</taxon>
        <taxon>Euteleostomi</taxon>
        <taxon>Actinopterygii</taxon>
        <taxon>Neopterygii</taxon>
        <taxon>Teleostei</taxon>
        <taxon>Neoteleostei</taxon>
        <taxon>Acanthomorphata</taxon>
        <taxon>Carangaria</taxon>
        <taxon>Pleuronectiformes</taxon>
        <taxon>Pleuronectoidei</taxon>
        <taxon>Pleuronectidae</taxon>
        <taxon>Pleuronectes</taxon>
    </lineage>
</organism>
<accession>A0A9N7YZI3</accession>
<dbReference type="GO" id="GO:0005886">
    <property type="term" value="C:plasma membrane"/>
    <property type="evidence" value="ECO:0007669"/>
    <property type="project" value="UniProtKB-SubCell"/>
</dbReference>
<evidence type="ECO:0000313" key="16">
    <source>
        <dbReference type="Proteomes" id="UP001153269"/>
    </source>
</evidence>
<keyword evidence="8 14" id="KW-0472">Membrane</keyword>
<dbReference type="Gene3D" id="1.10.287.940">
    <property type="entry name" value="atp-gated p2x4 ion channel"/>
    <property type="match status" value="2"/>
</dbReference>
<evidence type="ECO:0008006" key="17">
    <source>
        <dbReference type="Google" id="ProtNLM"/>
    </source>
</evidence>
<dbReference type="NCBIfam" id="TIGR00863">
    <property type="entry name" value="P2X"/>
    <property type="match status" value="1"/>
</dbReference>
<keyword evidence="11" id="KW-1071">Ligand-gated ion channel</keyword>
<proteinExistence type="inferred from homology"/>
<evidence type="ECO:0000256" key="4">
    <source>
        <dbReference type="ARBA" id="ARBA00022475"/>
    </source>
</evidence>
<comment type="similarity">
    <text evidence="2">Belongs to the P2X receptor family.</text>
</comment>
<comment type="catalytic activity">
    <reaction evidence="13">
        <text>Ca(2+)(in) = Ca(2+)(out)</text>
        <dbReference type="Rhea" id="RHEA:29671"/>
        <dbReference type="ChEBI" id="CHEBI:29108"/>
    </reaction>
</comment>
<evidence type="ECO:0000256" key="11">
    <source>
        <dbReference type="ARBA" id="ARBA00023286"/>
    </source>
</evidence>
<dbReference type="PANTHER" id="PTHR10125:SF12">
    <property type="entry name" value="P2X PURINOCEPTOR 5"/>
    <property type="match status" value="1"/>
</dbReference>
<dbReference type="PANTHER" id="PTHR10125">
    <property type="entry name" value="P2X PURINOCEPTOR"/>
    <property type="match status" value="1"/>
</dbReference>
<keyword evidence="6 14" id="KW-1133">Transmembrane helix</keyword>